<organism evidence="1 2">
    <name type="scientific">Artomyces pyxidatus</name>
    <dbReference type="NCBI Taxonomy" id="48021"/>
    <lineage>
        <taxon>Eukaryota</taxon>
        <taxon>Fungi</taxon>
        <taxon>Dikarya</taxon>
        <taxon>Basidiomycota</taxon>
        <taxon>Agaricomycotina</taxon>
        <taxon>Agaricomycetes</taxon>
        <taxon>Russulales</taxon>
        <taxon>Auriscalpiaceae</taxon>
        <taxon>Artomyces</taxon>
    </lineage>
</organism>
<dbReference type="Proteomes" id="UP000814140">
    <property type="component" value="Unassembled WGS sequence"/>
</dbReference>
<sequence>MAAVLSQPSAYLPLHERLLCAETTFLQAATHGRDAIKSFQQDWSDLTVSVLEADTNGLLHDDTAQLAHEIGLRMQVLAQCLLDTTILSEELGSNFTRELNSSFSEDLAPSYPTSSFADASMSSSRSPLPSSPSSPEHDTFEEEDVIPPAPVAGHKRRSLDDLPSTPSNADIRPSKRTRPSYASVTLAPPHPPSTEFHPDEIPRLATNIPRSPRLPPSPHLPPSPRPLVSDAIVNPTQPTPIVPQSELIDAHDTTRSSLSRKRRLSFPEGPAKRLCPLNLSPRRQTVSTPMQNLSFDPVGSPDPLPHFVSQDVDIAFHSNWIPMSVGSSAHRPPVPGITAHATQSDLEAMTSLGFDFTGMKSNPDFDDDILRSLDDLAQLFQLPTVQSPLPPSRSPSPFREAPPNHQPDLLITPQEIDWSFIDDFMQSTCPSLTPNASMTDLSLSPSFPSSPSDVCLSLAPLASHGIAPPGEADIASRGLWIGHDVSDGITWSSLCDVFG</sequence>
<gene>
    <name evidence="1" type="ORF">BV25DRAFT_1818511</name>
</gene>
<reference evidence="1" key="1">
    <citation type="submission" date="2021-03" db="EMBL/GenBank/DDBJ databases">
        <authorList>
            <consortium name="DOE Joint Genome Institute"/>
            <person name="Ahrendt S."/>
            <person name="Looney B.P."/>
            <person name="Miyauchi S."/>
            <person name="Morin E."/>
            <person name="Drula E."/>
            <person name="Courty P.E."/>
            <person name="Chicoki N."/>
            <person name="Fauchery L."/>
            <person name="Kohler A."/>
            <person name="Kuo A."/>
            <person name="Labutti K."/>
            <person name="Pangilinan J."/>
            <person name="Lipzen A."/>
            <person name="Riley R."/>
            <person name="Andreopoulos W."/>
            <person name="He G."/>
            <person name="Johnson J."/>
            <person name="Barry K.W."/>
            <person name="Grigoriev I.V."/>
            <person name="Nagy L."/>
            <person name="Hibbett D."/>
            <person name="Henrissat B."/>
            <person name="Matheny P.B."/>
            <person name="Labbe J."/>
            <person name="Martin F."/>
        </authorList>
    </citation>
    <scope>NUCLEOTIDE SEQUENCE</scope>
    <source>
        <strain evidence="1">HHB10654</strain>
    </source>
</reference>
<name>A0ACB8TID4_9AGAM</name>
<protein>
    <submittedName>
        <fullName evidence="1">Uncharacterized protein</fullName>
    </submittedName>
</protein>
<dbReference type="EMBL" id="MU277188">
    <property type="protein sequence ID" value="KAI0068140.1"/>
    <property type="molecule type" value="Genomic_DNA"/>
</dbReference>
<comment type="caution">
    <text evidence="1">The sequence shown here is derived from an EMBL/GenBank/DDBJ whole genome shotgun (WGS) entry which is preliminary data.</text>
</comment>
<evidence type="ECO:0000313" key="1">
    <source>
        <dbReference type="EMBL" id="KAI0068140.1"/>
    </source>
</evidence>
<evidence type="ECO:0000313" key="2">
    <source>
        <dbReference type="Proteomes" id="UP000814140"/>
    </source>
</evidence>
<accession>A0ACB8TID4</accession>
<reference evidence="1" key="2">
    <citation type="journal article" date="2022" name="New Phytol.">
        <title>Evolutionary transition to the ectomycorrhizal habit in the genomes of a hyperdiverse lineage of mushroom-forming fungi.</title>
        <authorList>
            <person name="Looney B."/>
            <person name="Miyauchi S."/>
            <person name="Morin E."/>
            <person name="Drula E."/>
            <person name="Courty P.E."/>
            <person name="Kohler A."/>
            <person name="Kuo A."/>
            <person name="LaButti K."/>
            <person name="Pangilinan J."/>
            <person name="Lipzen A."/>
            <person name="Riley R."/>
            <person name="Andreopoulos W."/>
            <person name="He G."/>
            <person name="Johnson J."/>
            <person name="Nolan M."/>
            <person name="Tritt A."/>
            <person name="Barry K.W."/>
            <person name="Grigoriev I.V."/>
            <person name="Nagy L.G."/>
            <person name="Hibbett D."/>
            <person name="Henrissat B."/>
            <person name="Matheny P.B."/>
            <person name="Labbe J."/>
            <person name="Martin F.M."/>
        </authorList>
    </citation>
    <scope>NUCLEOTIDE SEQUENCE</scope>
    <source>
        <strain evidence="1">HHB10654</strain>
    </source>
</reference>
<proteinExistence type="predicted"/>
<keyword evidence="2" id="KW-1185">Reference proteome</keyword>